<dbReference type="AlphaFoldDB" id="A0A8H6DRQ4"/>
<gene>
    <name evidence="1" type="ORF">GGP41_008520</name>
</gene>
<protein>
    <submittedName>
        <fullName evidence="1">Uncharacterized protein</fullName>
    </submittedName>
</protein>
<proteinExistence type="predicted"/>
<sequence>MMCFSIRNFLTTAWAMAWSFSVYCSWQRSGMISIPSLASLSATVAALDSHLVLTRATFRECFVDGSGNIGFLPASPGRVVIIEDGEWFSYSHDTEIQM</sequence>
<accession>A0A8H6DRQ4</accession>
<dbReference type="Proteomes" id="UP000624244">
    <property type="component" value="Unassembled WGS sequence"/>
</dbReference>
<organism evidence="1 2">
    <name type="scientific">Cochliobolus sativus</name>
    <name type="common">Common root rot and spot blotch fungus</name>
    <name type="synonym">Bipolaris sorokiniana</name>
    <dbReference type="NCBI Taxonomy" id="45130"/>
    <lineage>
        <taxon>Eukaryota</taxon>
        <taxon>Fungi</taxon>
        <taxon>Dikarya</taxon>
        <taxon>Ascomycota</taxon>
        <taxon>Pezizomycotina</taxon>
        <taxon>Dothideomycetes</taxon>
        <taxon>Pleosporomycetidae</taxon>
        <taxon>Pleosporales</taxon>
        <taxon>Pleosporineae</taxon>
        <taxon>Pleosporaceae</taxon>
        <taxon>Bipolaris</taxon>
    </lineage>
</organism>
<name>A0A8H6DRQ4_COCSA</name>
<evidence type="ECO:0000313" key="2">
    <source>
        <dbReference type="Proteomes" id="UP000624244"/>
    </source>
</evidence>
<dbReference type="EMBL" id="WNKQ01000017">
    <property type="protein sequence ID" value="KAF5846001.1"/>
    <property type="molecule type" value="Genomic_DNA"/>
</dbReference>
<reference evidence="1" key="1">
    <citation type="submission" date="2019-11" db="EMBL/GenBank/DDBJ databases">
        <title>Bipolaris sorokiniana Genome sequencing.</title>
        <authorList>
            <person name="Wang H."/>
        </authorList>
    </citation>
    <scope>NUCLEOTIDE SEQUENCE</scope>
</reference>
<comment type="caution">
    <text evidence="1">The sequence shown here is derived from an EMBL/GenBank/DDBJ whole genome shotgun (WGS) entry which is preliminary data.</text>
</comment>
<evidence type="ECO:0000313" key="1">
    <source>
        <dbReference type="EMBL" id="KAF5846001.1"/>
    </source>
</evidence>